<dbReference type="Gene3D" id="1.10.150.280">
    <property type="entry name" value="AF1531-like domain"/>
    <property type="match status" value="1"/>
</dbReference>
<dbReference type="PANTHER" id="PTHR21180:SF32">
    <property type="entry name" value="ENDONUCLEASE_EXONUCLEASE_PHOSPHATASE FAMILY DOMAIN-CONTAINING PROTEIN 1"/>
    <property type="match status" value="1"/>
</dbReference>
<dbReference type="InterPro" id="IPR019554">
    <property type="entry name" value="Soluble_ligand-bd"/>
</dbReference>
<dbReference type="RefSeq" id="WP_094764595.1">
    <property type="nucleotide sequence ID" value="NZ_FUKQ01000032.1"/>
</dbReference>
<evidence type="ECO:0000313" key="4">
    <source>
        <dbReference type="Proteomes" id="UP000188342"/>
    </source>
</evidence>
<organism evidence="3 4">
    <name type="scientific">Luteococcus japonicus LSP_Lj1</name>
    <dbReference type="NCBI Taxonomy" id="1255658"/>
    <lineage>
        <taxon>Bacteria</taxon>
        <taxon>Bacillati</taxon>
        <taxon>Actinomycetota</taxon>
        <taxon>Actinomycetes</taxon>
        <taxon>Propionibacteriales</taxon>
        <taxon>Propionibacteriaceae</taxon>
        <taxon>Luteococcus</taxon>
    </lineage>
</organism>
<dbReference type="InterPro" id="IPR010994">
    <property type="entry name" value="RuvA_2-like"/>
</dbReference>
<dbReference type="EMBL" id="FUKQ01000032">
    <property type="protein sequence ID" value="SJN31904.1"/>
    <property type="molecule type" value="Genomic_DNA"/>
</dbReference>
<dbReference type="SUPFAM" id="SSF47781">
    <property type="entry name" value="RuvA domain 2-like"/>
    <property type="match status" value="1"/>
</dbReference>
<dbReference type="GO" id="GO:0003677">
    <property type="term" value="F:DNA binding"/>
    <property type="evidence" value="ECO:0007669"/>
    <property type="project" value="UniProtKB-KW"/>
</dbReference>
<dbReference type="GO" id="GO:0015628">
    <property type="term" value="P:protein secretion by the type II secretion system"/>
    <property type="evidence" value="ECO:0007669"/>
    <property type="project" value="TreeGrafter"/>
</dbReference>
<dbReference type="PANTHER" id="PTHR21180">
    <property type="entry name" value="ENDONUCLEASE/EXONUCLEASE/PHOSPHATASE FAMILY DOMAIN-CONTAINING PROTEIN 1"/>
    <property type="match status" value="1"/>
</dbReference>
<sequence>MKNHDPHLDEYARARLAYVTAGRPPLVLGPRHLADQRDAEPTDLGFDDDAGWSQEPQVHEPGAAHGPVLRRAGELARGHVKAIAAVLLAALVLTALVVQRSRPTTVPLEEVPVTLPTHAAAAPSVGASLATPSAAATPDHLKVHVLGAVVTPGVVRLRSGARVQDAVTAAGGLAGSAAIGELNLAAPVMDGDQVLIGTRRRPRGVVRHAGETAPAPLPSAAAGSAGASGGAVGGGVLDLNNATAEQLDTLPGVGPVTAQRILEWRTSHGRFSRVEELQEVDGIGPKTYANLSSHVRV</sequence>
<dbReference type="AlphaFoldDB" id="A0A1R4JIZ6"/>
<dbReference type="Pfam" id="PF10531">
    <property type="entry name" value="SLBB"/>
    <property type="match status" value="1"/>
</dbReference>
<feature type="region of interest" description="Disordered" evidence="1">
    <location>
        <begin position="37"/>
        <end position="64"/>
    </location>
</feature>
<feature type="domain" description="Helix-hairpin-helix DNA-binding motif class 1" evidence="2">
    <location>
        <begin position="245"/>
        <end position="264"/>
    </location>
</feature>
<evidence type="ECO:0000256" key="1">
    <source>
        <dbReference type="SAM" id="MobiDB-lite"/>
    </source>
</evidence>
<evidence type="ECO:0000259" key="2">
    <source>
        <dbReference type="SMART" id="SM00278"/>
    </source>
</evidence>
<reference evidence="3 4" key="1">
    <citation type="submission" date="2017-02" db="EMBL/GenBank/DDBJ databases">
        <authorList>
            <person name="Peterson S.W."/>
        </authorList>
    </citation>
    <scope>NUCLEOTIDE SEQUENCE [LARGE SCALE GENOMIC DNA]</scope>
    <source>
        <strain evidence="3 4">LSP_Lj1</strain>
    </source>
</reference>
<dbReference type="SMART" id="SM00278">
    <property type="entry name" value="HhH1"/>
    <property type="match status" value="2"/>
</dbReference>
<dbReference type="Pfam" id="PF12836">
    <property type="entry name" value="HHH_3"/>
    <property type="match status" value="1"/>
</dbReference>
<keyword evidence="4" id="KW-1185">Reference proteome</keyword>
<feature type="domain" description="Helix-hairpin-helix DNA-binding motif class 1" evidence="2">
    <location>
        <begin position="275"/>
        <end position="294"/>
    </location>
</feature>
<dbReference type="Proteomes" id="UP000188342">
    <property type="component" value="Unassembled WGS sequence"/>
</dbReference>
<proteinExistence type="predicted"/>
<keyword evidence="3" id="KW-0238">DNA-binding</keyword>
<dbReference type="Gene3D" id="3.10.560.10">
    <property type="entry name" value="Outer membrane lipoprotein wza domain like"/>
    <property type="match status" value="1"/>
</dbReference>
<dbReference type="GO" id="GO:0015627">
    <property type="term" value="C:type II protein secretion system complex"/>
    <property type="evidence" value="ECO:0007669"/>
    <property type="project" value="TreeGrafter"/>
</dbReference>
<dbReference type="InterPro" id="IPR051675">
    <property type="entry name" value="Endo/Exo/Phosphatase_dom_1"/>
</dbReference>
<accession>A0A1R4JIZ6</accession>
<protein>
    <submittedName>
        <fullName evidence="3">Helix-hairpin-helix DNA-binding, class 1</fullName>
    </submittedName>
</protein>
<dbReference type="STRING" id="1255658.FM114_07750"/>
<name>A0A1R4JIZ6_9ACTN</name>
<gene>
    <name evidence="3" type="ORF">FM114_07750</name>
</gene>
<dbReference type="OrthoDB" id="9758724at2"/>
<dbReference type="GO" id="GO:0006281">
    <property type="term" value="P:DNA repair"/>
    <property type="evidence" value="ECO:0007669"/>
    <property type="project" value="InterPro"/>
</dbReference>
<evidence type="ECO:0000313" key="3">
    <source>
        <dbReference type="EMBL" id="SJN31904.1"/>
    </source>
</evidence>
<dbReference type="InterPro" id="IPR003583">
    <property type="entry name" value="Hlx-hairpin-Hlx_DNA-bd_motif"/>
</dbReference>